<comment type="caution">
    <text evidence="2">The sequence shown here is derived from an EMBL/GenBank/DDBJ whole genome shotgun (WGS) entry which is preliminary data.</text>
</comment>
<dbReference type="GeneID" id="92376438"/>
<feature type="compositionally biased region" description="Acidic residues" evidence="1">
    <location>
        <begin position="539"/>
        <end position="552"/>
    </location>
</feature>
<evidence type="ECO:0000313" key="3">
    <source>
        <dbReference type="Proteomes" id="UP000195570"/>
    </source>
</evidence>
<keyword evidence="3" id="KW-1185">Reference proteome</keyword>
<dbReference type="Proteomes" id="UP000195570">
    <property type="component" value="Unassembled WGS sequence"/>
</dbReference>
<gene>
    <name evidence="2" type="ORF">TEOVI_000249800</name>
</gene>
<proteinExistence type="predicted"/>
<evidence type="ECO:0000256" key="1">
    <source>
        <dbReference type="SAM" id="MobiDB-lite"/>
    </source>
</evidence>
<protein>
    <submittedName>
        <fullName evidence="2">Uncharacterized protein</fullName>
    </submittedName>
</protein>
<dbReference type="RefSeq" id="XP_067081668.1">
    <property type="nucleotide sequence ID" value="XM_067225567.1"/>
</dbReference>
<reference evidence="2" key="1">
    <citation type="submission" date="2016-09" db="EMBL/GenBank/DDBJ databases">
        <authorList>
            <person name="Hebert L."/>
            <person name="Moumen B."/>
        </authorList>
    </citation>
    <scope>NUCLEOTIDE SEQUENCE [LARGE SCALE GENOMIC DNA]</scope>
    <source>
        <strain evidence="2">OVI</strain>
    </source>
</reference>
<sequence>MRSNGAVHISNDTFAASTRDHTNGVFLVTSKIVEGRVCHRPLERHVCFGHCGDREEGKQKDSQYSFHASSDGSRVVSISANGSKHYCIGVEDGRVCEFTVQHPVVSVGWHPVSKSLLLLLLSGGKLLLLDTDKVTLGVGFQGDECVCLHSLVATCRQGSGKRDSQETAKAGTLVKAPFNLNRCGLSTPDPTSEGTVSKKLHGTIEGMRSGLGGQVQEVVTKNRRGKKGIIKRGESANERYALAQIDAAQSPRVDGCSDIVGMCIIPPSRSLPVMLVLLCRNGDVFSVKLNKDGMPASLSKEYDGSVGAAFGEAQDMQMDSVLRPCVHYLVRGDSSSCGLAGVPLAVGTSLLDEDVGLRIIYVMYSSGTLGGYLFDEPDVLCRDPMRQQADVSVVLGAAVPCDHRLLHDHVNACRLVSIHSCGNATLIRYGDEVYLCVWPVWSRAAAGWVYRTENTEGFQRLPTIARDAKVPEPVALRVPYSTHGANIAVGVNDILIFPEMTETAAMCDFEKKVTIVKILSLVLIAIYARSEKFVLAPDSTEDAVDEGNDNEVDGSRSKGGNVVQTSLEELLGLIPTLCRQWLCGYPREVVDSSTAAVVKGVHNMHMRFRERQTKQLEREQRLWKRVEALQQKRDEVADAVAESTDTLCDAIVHRGGVSELYAANKRMGKIHEILSTLNSEVERRRKEKSKV</sequence>
<dbReference type="AlphaFoldDB" id="A0A1G4IEY1"/>
<accession>A0A1G4IEY1</accession>
<organism evidence="2 3">
    <name type="scientific">Trypanosoma equiperdum</name>
    <dbReference type="NCBI Taxonomy" id="5694"/>
    <lineage>
        <taxon>Eukaryota</taxon>
        <taxon>Discoba</taxon>
        <taxon>Euglenozoa</taxon>
        <taxon>Kinetoplastea</taxon>
        <taxon>Metakinetoplastina</taxon>
        <taxon>Trypanosomatida</taxon>
        <taxon>Trypanosomatidae</taxon>
        <taxon>Trypanosoma</taxon>
    </lineage>
</organism>
<name>A0A1G4IEY1_TRYEQ</name>
<dbReference type="VEuPathDB" id="TriTrypDB:TEOVI_000249800"/>
<dbReference type="EMBL" id="CZPT02001539">
    <property type="protein sequence ID" value="SCU70923.1"/>
    <property type="molecule type" value="Genomic_DNA"/>
</dbReference>
<feature type="region of interest" description="Disordered" evidence="1">
    <location>
        <begin position="539"/>
        <end position="559"/>
    </location>
</feature>
<evidence type="ECO:0000313" key="2">
    <source>
        <dbReference type="EMBL" id="SCU70923.1"/>
    </source>
</evidence>